<sequence>MCGIFAYRGSRNAAEVVFNGLLGLQYRGYDSWGIAMIGSSGLKVKKDIGALPSRISGLTMSSQAIGHTRWATHGGVTKSNSHPHVSCDKRFVVVHNGIIENFNELKSKLSGIHNFTSATDTELIVHYLEENEKIYGISGALQKLIINITGHSAFVVLDCLTKQMYAYRSGSPLVLGKKGNEIFISSDLPTLAPQVDHIYPLHENELIDVVSGAGELDWIASQYIKTEKSKFTTRYHMESEMYETEGILKNIINSPNTKYREIKKYLTPSRNIVLTGCGSSYHACLFGQYLFSQIGINARAIIASEGDSVLPLISSTTTIIVLSQSGETIDSLDFVIKAKAKGAYIISLTNVRHSSLDRLADTPLDLGVGIEVAVASTKAFIFMQLFFVRLVTALSNLDISEDLNSYLKALTILYTPSSKKRAKDLASKLVSRNNLFIVTHGDLIPLGFEAALKFKEIGYLFTENIVSGELKHGSLALINKDSLCLTINRSNSKEMEHTVSEIKAREGVVVAVSLPDLGMLTSLYGANVIHLVSFYHSILLGHNPDRPRNLAKSVTVK</sequence>
<evidence type="ECO:0000259" key="8">
    <source>
        <dbReference type="PROSITE" id="PS51278"/>
    </source>
</evidence>
<dbReference type="GO" id="GO:0006487">
    <property type="term" value="P:protein N-linked glycosylation"/>
    <property type="evidence" value="ECO:0007669"/>
    <property type="project" value="TreeGrafter"/>
</dbReference>
<evidence type="ECO:0000256" key="5">
    <source>
        <dbReference type="ARBA" id="ARBA00022679"/>
    </source>
</evidence>
<comment type="caution">
    <text evidence="10">The sequence shown here is derived from an EMBL/GenBank/DDBJ whole genome shotgun (WGS) entry which is preliminary data.</text>
</comment>
<protein>
    <recommendedName>
        <fullName evidence="3">Glutamine--fructose-6-phosphate aminotransferase [isomerizing]</fullName>
        <ecNumber evidence="2">2.6.1.16</ecNumber>
    </recommendedName>
</protein>
<dbReference type="Pfam" id="PF13522">
    <property type="entry name" value="GATase_6"/>
    <property type="match status" value="1"/>
</dbReference>
<dbReference type="AlphaFoldDB" id="A0A2H0VJ81"/>
<gene>
    <name evidence="10" type="ORF">COT87_00905</name>
</gene>
<dbReference type="Gene3D" id="3.60.20.10">
    <property type="entry name" value="Glutamine Phosphoribosylpyrophosphate, subunit 1, domain 1"/>
    <property type="match status" value="1"/>
</dbReference>
<organism evidence="10 11">
    <name type="scientific">Candidatus Collierbacteria bacterium CG10_big_fil_rev_8_21_14_0_10_44_9</name>
    <dbReference type="NCBI Taxonomy" id="1974535"/>
    <lineage>
        <taxon>Bacteria</taxon>
        <taxon>Candidatus Collieribacteriota</taxon>
    </lineage>
</organism>
<dbReference type="GO" id="GO:0097367">
    <property type="term" value="F:carbohydrate derivative binding"/>
    <property type="evidence" value="ECO:0007669"/>
    <property type="project" value="InterPro"/>
</dbReference>
<accession>A0A2H0VJ81</accession>
<dbReference type="GO" id="GO:0006047">
    <property type="term" value="P:UDP-N-acetylglucosamine metabolic process"/>
    <property type="evidence" value="ECO:0007669"/>
    <property type="project" value="TreeGrafter"/>
</dbReference>
<evidence type="ECO:0000259" key="9">
    <source>
        <dbReference type="PROSITE" id="PS51464"/>
    </source>
</evidence>
<feature type="domain" description="SIS" evidence="9">
    <location>
        <begin position="261"/>
        <end position="402"/>
    </location>
</feature>
<dbReference type="SUPFAM" id="SSF56235">
    <property type="entry name" value="N-terminal nucleophile aminohydrolases (Ntn hydrolases)"/>
    <property type="match status" value="1"/>
</dbReference>
<keyword evidence="6" id="KW-0677">Repeat</keyword>
<name>A0A2H0VJ81_9BACT</name>
<dbReference type="GO" id="GO:0004360">
    <property type="term" value="F:glutamine-fructose-6-phosphate transaminase (isomerizing) activity"/>
    <property type="evidence" value="ECO:0007669"/>
    <property type="project" value="UniProtKB-EC"/>
</dbReference>
<evidence type="ECO:0000256" key="1">
    <source>
        <dbReference type="ARBA" id="ARBA00001031"/>
    </source>
</evidence>
<dbReference type="InterPro" id="IPR001347">
    <property type="entry name" value="SIS_dom"/>
</dbReference>
<reference evidence="11" key="1">
    <citation type="submission" date="2017-09" db="EMBL/GenBank/DDBJ databases">
        <title>Depth-based differentiation of microbial function through sediment-hosted aquifers and enrichment of novel symbionts in the deep terrestrial subsurface.</title>
        <authorList>
            <person name="Probst A.J."/>
            <person name="Ladd B."/>
            <person name="Jarett J.K."/>
            <person name="Geller-Mcgrath D.E."/>
            <person name="Sieber C.M.K."/>
            <person name="Emerson J.B."/>
            <person name="Anantharaman K."/>
            <person name="Thomas B.C."/>
            <person name="Malmstrom R."/>
            <person name="Stieglmeier M."/>
            <person name="Klingl A."/>
            <person name="Woyke T."/>
            <person name="Ryan C.M."/>
            <person name="Banfield J.F."/>
        </authorList>
    </citation>
    <scope>NUCLEOTIDE SEQUENCE [LARGE SCALE GENOMIC DNA]</scope>
</reference>
<dbReference type="CDD" id="cd05008">
    <property type="entry name" value="SIS_GlmS_GlmD_1"/>
    <property type="match status" value="1"/>
</dbReference>
<comment type="catalytic activity">
    <reaction evidence="1">
        <text>D-fructose 6-phosphate + L-glutamine = D-glucosamine 6-phosphate + L-glutamate</text>
        <dbReference type="Rhea" id="RHEA:13237"/>
        <dbReference type="ChEBI" id="CHEBI:29985"/>
        <dbReference type="ChEBI" id="CHEBI:58359"/>
        <dbReference type="ChEBI" id="CHEBI:58725"/>
        <dbReference type="ChEBI" id="CHEBI:61527"/>
        <dbReference type="EC" id="2.6.1.16"/>
    </reaction>
</comment>
<evidence type="ECO:0000256" key="3">
    <source>
        <dbReference type="ARBA" id="ARBA00016090"/>
    </source>
</evidence>
<evidence type="ECO:0000256" key="7">
    <source>
        <dbReference type="ARBA" id="ARBA00022962"/>
    </source>
</evidence>
<dbReference type="NCBIfam" id="NF001484">
    <property type="entry name" value="PRK00331.1"/>
    <property type="match status" value="1"/>
</dbReference>
<dbReference type="PANTHER" id="PTHR10937">
    <property type="entry name" value="GLUCOSAMINE--FRUCTOSE-6-PHOSPHATE AMINOTRANSFERASE, ISOMERIZING"/>
    <property type="match status" value="1"/>
</dbReference>
<proteinExistence type="predicted"/>
<keyword evidence="5" id="KW-0808">Transferase</keyword>
<dbReference type="PANTHER" id="PTHR10937:SF0">
    <property type="entry name" value="GLUTAMINE--FRUCTOSE-6-PHOSPHATE TRANSAMINASE (ISOMERIZING)"/>
    <property type="match status" value="1"/>
</dbReference>
<feature type="domain" description="Glutamine amidotransferase type-2" evidence="8">
    <location>
        <begin position="2"/>
        <end position="212"/>
    </location>
</feature>
<dbReference type="EMBL" id="PFAF01000014">
    <property type="protein sequence ID" value="PIR99165.1"/>
    <property type="molecule type" value="Genomic_DNA"/>
</dbReference>
<dbReference type="Proteomes" id="UP000230796">
    <property type="component" value="Unassembled WGS sequence"/>
</dbReference>
<dbReference type="Gene3D" id="3.40.50.10490">
    <property type="entry name" value="Glucose-6-phosphate isomerase like protein, domain 1"/>
    <property type="match status" value="2"/>
</dbReference>
<dbReference type="InterPro" id="IPR035490">
    <property type="entry name" value="GlmS/FrlB_SIS"/>
</dbReference>
<evidence type="ECO:0000256" key="4">
    <source>
        <dbReference type="ARBA" id="ARBA00022576"/>
    </source>
</evidence>
<dbReference type="SUPFAM" id="SSF53697">
    <property type="entry name" value="SIS domain"/>
    <property type="match status" value="1"/>
</dbReference>
<evidence type="ECO:0000256" key="6">
    <source>
        <dbReference type="ARBA" id="ARBA00022737"/>
    </source>
</evidence>
<dbReference type="InterPro" id="IPR035466">
    <property type="entry name" value="GlmS/AgaS_SIS"/>
</dbReference>
<evidence type="ECO:0000256" key="2">
    <source>
        <dbReference type="ARBA" id="ARBA00012916"/>
    </source>
</evidence>
<dbReference type="GO" id="GO:0006002">
    <property type="term" value="P:fructose 6-phosphate metabolic process"/>
    <property type="evidence" value="ECO:0007669"/>
    <property type="project" value="TreeGrafter"/>
</dbReference>
<dbReference type="InterPro" id="IPR029055">
    <property type="entry name" value="Ntn_hydrolases_N"/>
</dbReference>
<dbReference type="InterPro" id="IPR017932">
    <property type="entry name" value="GATase_2_dom"/>
</dbReference>
<dbReference type="InterPro" id="IPR046348">
    <property type="entry name" value="SIS_dom_sf"/>
</dbReference>
<feature type="domain" description="SIS" evidence="9">
    <location>
        <begin position="425"/>
        <end position="547"/>
    </location>
</feature>
<dbReference type="PROSITE" id="PS51278">
    <property type="entry name" value="GATASE_TYPE_2"/>
    <property type="match status" value="1"/>
</dbReference>
<keyword evidence="7" id="KW-0315">Glutamine amidotransferase</keyword>
<evidence type="ECO:0000313" key="10">
    <source>
        <dbReference type="EMBL" id="PIR99165.1"/>
    </source>
</evidence>
<dbReference type="Pfam" id="PF01380">
    <property type="entry name" value="SIS"/>
    <property type="match status" value="2"/>
</dbReference>
<keyword evidence="4" id="KW-0032">Aminotransferase</keyword>
<evidence type="ECO:0000313" key="11">
    <source>
        <dbReference type="Proteomes" id="UP000230796"/>
    </source>
</evidence>
<dbReference type="EC" id="2.6.1.16" evidence="2"/>
<dbReference type="CDD" id="cd05009">
    <property type="entry name" value="SIS_GlmS_GlmD_2"/>
    <property type="match status" value="1"/>
</dbReference>
<dbReference type="PROSITE" id="PS51464">
    <property type="entry name" value="SIS"/>
    <property type="match status" value="2"/>
</dbReference>